<evidence type="ECO:0000256" key="1">
    <source>
        <dbReference type="SAM" id="MobiDB-lite"/>
    </source>
</evidence>
<dbReference type="AlphaFoldDB" id="A0A6C0BZ31"/>
<protein>
    <submittedName>
        <fullName evidence="2">Uncharacterized protein</fullName>
    </submittedName>
</protein>
<sequence>MSSNYQPNNRSLPQNNRFECLNNTESRCSDNRRQQDSQYSRREGGDSQYSRRREGGDSQYSRREGGDSQYSRREGGDSQYSRRDRMARRSADKFSFLSNSARKPRRIGIDQELNKGSFPTLGHIKKVTLGKKDQTDYCDMASKVEDDIPIKKVVPPPVKTGWCYLSRKNNVTIMHTIDSSDNKTLEGSHRKTPDEYNHEKYQDECAVASYSTLQNIQHARDDENETFGASSSHWGKSSLTDLSYLSDSDVETDESEQEYVNTEQYCSDDDTY</sequence>
<accession>A0A6C0BZ31</accession>
<name>A0A6C0BZ31_9ZZZZ</name>
<dbReference type="EMBL" id="MN739285">
    <property type="protein sequence ID" value="QHS97081.1"/>
    <property type="molecule type" value="Genomic_DNA"/>
</dbReference>
<feature type="compositionally biased region" description="Basic and acidic residues" evidence="1">
    <location>
        <begin position="27"/>
        <end position="92"/>
    </location>
</feature>
<organism evidence="2">
    <name type="scientific">viral metagenome</name>
    <dbReference type="NCBI Taxonomy" id="1070528"/>
    <lineage>
        <taxon>unclassified sequences</taxon>
        <taxon>metagenomes</taxon>
        <taxon>organismal metagenomes</taxon>
    </lineage>
</organism>
<proteinExistence type="predicted"/>
<feature type="compositionally biased region" description="Acidic residues" evidence="1">
    <location>
        <begin position="248"/>
        <end position="257"/>
    </location>
</feature>
<feature type="compositionally biased region" description="Polar residues" evidence="1">
    <location>
        <begin position="1"/>
        <end position="26"/>
    </location>
</feature>
<feature type="region of interest" description="Disordered" evidence="1">
    <location>
        <begin position="245"/>
        <end position="272"/>
    </location>
</feature>
<reference evidence="2" key="1">
    <citation type="journal article" date="2020" name="Nature">
        <title>Giant virus diversity and host interactions through global metagenomics.</title>
        <authorList>
            <person name="Schulz F."/>
            <person name="Roux S."/>
            <person name="Paez-Espino D."/>
            <person name="Jungbluth S."/>
            <person name="Walsh D.A."/>
            <person name="Denef V.J."/>
            <person name="McMahon K.D."/>
            <person name="Konstantinidis K.T."/>
            <person name="Eloe-Fadrosh E.A."/>
            <person name="Kyrpides N.C."/>
            <person name="Woyke T."/>
        </authorList>
    </citation>
    <scope>NUCLEOTIDE SEQUENCE</scope>
    <source>
        <strain evidence="2">GVMAG-M-3300020166-5</strain>
    </source>
</reference>
<feature type="region of interest" description="Disordered" evidence="1">
    <location>
        <begin position="1"/>
        <end position="99"/>
    </location>
</feature>
<evidence type="ECO:0000313" key="2">
    <source>
        <dbReference type="EMBL" id="QHS97081.1"/>
    </source>
</evidence>